<feature type="domain" description="DUF3473" evidence="2">
    <location>
        <begin position="156"/>
        <end position="280"/>
    </location>
</feature>
<evidence type="ECO:0000313" key="4">
    <source>
        <dbReference type="Proteomes" id="UP000006250"/>
    </source>
</evidence>
<accession>E1JXW4</accession>
<dbReference type="RefSeq" id="WP_005994274.1">
    <property type="nucleotide sequence ID" value="NZ_AECZ01000015.1"/>
</dbReference>
<gene>
    <name evidence="3" type="ORF">DesfrDRAFT_2463</name>
</gene>
<dbReference type="InterPro" id="IPR022560">
    <property type="entry name" value="DUF3473"/>
</dbReference>
<dbReference type="GO" id="GO:0005975">
    <property type="term" value="P:carbohydrate metabolic process"/>
    <property type="evidence" value="ECO:0007669"/>
    <property type="project" value="InterPro"/>
</dbReference>
<dbReference type="AlphaFoldDB" id="E1JXW4"/>
<proteinExistence type="predicted"/>
<keyword evidence="4" id="KW-1185">Reference proteome</keyword>
<dbReference type="SUPFAM" id="SSF88713">
    <property type="entry name" value="Glycoside hydrolase/deacetylase"/>
    <property type="match status" value="1"/>
</dbReference>
<sequence>MSGKPALAVTVDMDEWYHCRWATGSPRSRWRTTEAFFRDRYGADCPAGEIREPMARVLALFTRHGVRATFFILGEMAQAYPDLVRDVVAAGHEVACHGMHHVDLGERQAFTDDLRRAKGILEDVSGQAVTGFRAPNLILRPWVLDILHDLGFAYDSSVCPSRALFGKYEGLSEAPQTPYRPAAGDPARRGGHPVVEIPIPAFPVLKLPAATGIMTRVAGSWWCRIGLGRALRKGAACYYFHPYEIAPAPKFPGKPLKVRLFLRRTGPWLERTLDRLLRDLNVRLLTAGELAAETAEKYPCA</sequence>
<comment type="caution">
    <text evidence="3">The sequence shown here is derived from an EMBL/GenBank/DDBJ whole genome shotgun (WGS) entry which is preliminary data.</text>
</comment>
<dbReference type="PANTHER" id="PTHR47561:SF1">
    <property type="entry name" value="POLYSACCHARIDE DEACETYLASE FAMILY PROTEIN (AFU_ORTHOLOGUE AFUA_6G05030)"/>
    <property type="match status" value="1"/>
</dbReference>
<reference evidence="3 4" key="1">
    <citation type="submission" date="2010-08" db="EMBL/GenBank/DDBJ databases">
        <title>The draft genome of Desulfovibrio fructosovorans JJ.</title>
        <authorList>
            <consortium name="US DOE Joint Genome Institute (JGI-PGF)"/>
            <person name="Lucas S."/>
            <person name="Copeland A."/>
            <person name="Lapidus A."/>
            <person name="Cheng J.-F."/>
            <person name="Bruce D."/>
            <person name="Goodwin L."/>
            <person name="Pitluck S."/>
            <person name="Land M.L."/>
            <person name="Hauser L."/>
            <person name="Chang Y.-J."/>
            <person name="Jeffries C."/>
            <person name="Wall J.D."/>
            <person name="Stahl D.A."/>
            <person name="Arkin A.P."/>
            <person name="Dehal P."/>
            <person name="Stolyar S.M."/>
            <person name="Hazen T.C."/>
            <person name="Woyke T.J."/>
        </authorList>
    </citation>
    <scope>NUCLEOTIDE SEQUENCE [LARGE SCALE GENOMIC DNA]</scope>
    <source>
        <strain evidence="3 4">JJ</strain>
    </source>
</reference>
<dbReference type="eggNOG" id="COG0726">
    <property type="taxonomic scope" value="Bacteria"/>
</dbReference>
<name>E1JXW4_SOLFR</name>
<dbReference type="InterPro" id="IPR045235">
    <property type="entry name" value="PuuE_HpPgdA-like"/>
</dbReference>
<dbReference type="Gene3D" id="3.20.20.370">
    <property type="entry name" value="Glycoside hydrolase/deacetylase"/>
    <property type="match status" value="1"/>
</dbReference>
<dbReference type="PANTHER" id="PTHR47561">
    <property type="entry name" value="POLYSACCHARIDE DEACETYLASE FAMILY PROTEIN (AFU_ORTHOLOGUE AFUA_6G05030)"/>
    <property type="match status" value="1"/>
</dbReference>
<dbReference type="CDD" id="cd10941">
    <property type="entry name" value="CE4_PuuE_HpPgdA_like_2"/>
    <property type="match status" value="1"/>
</dbReference>
<dbReference type="InterPro" id="IPR011330">
    <property type="entry name" value="Glyco_hydro/deAcase_b/a-brl"/>
</dbReference>
<dbReference type="EMBL" id="AECZ01000015">
    <property type="protein sequence ID" value="EFL50887.1"/>
    <property type="molecule type" value="Genomic_DNA"/>
</dbReference>
<organism evidence="3 4">
    <name type="scientific">Solidesulfovibrio fructosivorans JJ]</name>
    <dbReference type="NCBI Taxonomy" id="596151"/>
    <lineage>
        <taxon>Bacteria</taxon>
        <taxon>Pseudomonadati</taxon>
        <taxon>Thermodesulfobacteriota</taxon>
        <taxon>Desulfovibrionia</taxon>
        <taxon>Desulfovibrionales</taxon>
        <taxon>Desulfovibrionaceae</taxon>
        <taxon>Solidesulfovibrio</taxon>
    </lineage>
</organism>
<dbReference type="GO" id="GO:0016810">
    <property type="term" value="F:hydrolase activity, acting on carbon-nitrogen (but not peptide) bonds"/>
    <property type="evidence" value="ECO:0007669"/>
    <property type="project" value="InterPro"/>
</dbReference>
<evidence type="ECO:0000313" key="3">
    <source>
        <dbReference type="EMBL" id="EFL50887.1"/>
    </source>
</evidence>
<dbReference type="InterPro" id="IPR002509">
    <property type="entry name" value="NODB_dom"/>
</dbReference>
<evidence type="ECO:0000259" key="2">
    <source>
        <dbReference type="Pfam" id="PF11959"/>
    </source>
</evidence>
<evidence type="ECO:0000259" key="1">
    <source>
        <dbReference type="Pfam" id="PF01522"/>
    </source>
</evidence>
<dbReference type="STRING" id="596151.DesfrDRAFT_2463"/>
<dbReference type="Proteomes" id="UP000006250">
    <property type="component" value="Unassembled WGS sequence"/>
</dbReference>
<dbReference type="OrthoDB" id="5352625at2"/>
<dbReference type="Pfam" id="PF01522">
    <property type="entry name" value="Polysacc_deac_1"/>
    <property type="match status" value="1"/>
</dbReference>
<feature type="domain" description="NodB homology" evidence="1">
    <location>
        <begin position="52"/>
        <end position="153"/>
    </location>
</feature>
<protein>
    <submittedName>
        <fullName evidence="3">Polysaccharide deacetylase</fullName>
    </submittedName>
</protein>
<dbReference type="Pfam" id="PF11959">
    <property type="entry name" value="DUF3473"/>
    <property type="match status" value="1"/>
</dbReference>